<feature type="compositionally biased region" description="Basic and acidic residues" evidence="1">
    <location>
        <begin position="1"/>
        <end position="20"/>
    </location>
</feature>
<sequence length="78" mass="8674">MMKKKSSTDEDTCRASEVPKLKRRKSRRINGKKNGTLVFISIQQVIIPSITRGTLPGSLFGIRITQKNVASLSVESNK</sequence>
<evidence type="ECO:0000313" key="2">
    <source>
        <dbReference type="EMBL" id="GFQ87252.1"/>
    </source>
</evidence>
<feature type="region of interest" description="Disordered" evidence="1">
    <location>
        <begin position="1"/>
        <end position="28"/>
    </location>
</feature>
<dbReference type="EMBL" id="BMAO01033133">
    <property type="protein sequence ID" value="GFQ87252.1"/>
    <property type="molecule type" value="Genomic_DNA"/>
</dbReference>
<keyword evidence="3" id="KW-1185">Reference proteome</keyword>
<comment type="caution">
    <text evidence="2">The sequence shown here is derived from an EMBL/GenBank/DDBJ whole genome shotgun (WGS) entry which is preliminary data.</text>
</comment>
<protein>
    <submittedName>
        <fullName evidence="2">Uncharacterized protein</fullName>
    </submittedName>
</protein>
<proteinExistence type="predicted"/>
<dbReference type="AlphaFoldDB" id="A0A8X6FS73"/>
<organism evidence="2 3">
    <name type="scientific">Trichonephila clavata</name>
    <name type="common">Joro spider</name>
    <name type="synonym">Nephila clavata</name>
    <dbReference type="NCBI Taxonomy" id="2740835"/>
    <lineage>
        <taxon>Eukaryota</taxon>
        <taxon>Metazoa</taxon>
        <taxon>Ecdysozoa</taxon>
        <taxon>Arthropoda</taxon>
        <taxon>Chelicerata</taxon>
        <taxon>Arachnida</taxon>
        <taxon>Araneae</taxon>
        <taxon>Araneomorphae</taxon>
        <taxon>Entelegynae</taxon>
        <taxon>Araneoidea</taxon>
        <taxon>Nephilidae</taxon>
        <taxon>Trichonephila</taxon>
    </lineage>
</organism>
<evidence type="ECO:0000256" key="1">
    <source>
        <dbReference type="SAM" id="MobiDB-lite"/>
    </source>
</evidence>
<dbReference type="Proteomes" id="UP000887116">
    <property type="component" value="Unassembled WGS sequence"/>
</dbReference>
<accession>A0A8X6FS73</accession>
<reference evidence="2" key="1">
    <citation type="submission" date="2020-07" db="EMBL/GenBank/DDBJ databases">
        <title>Multicomponent nature underlies the extraordinary mechanical properties of spider dragline silk.</title>
        <authorList>
            <person name="Kono N."/>
            <person name="Nakamura H."/>
            <person name="Mori M."/>
            <person name="Yoshida Y."/>
            <person name="Ohtoshi R."/>
            <person name="Malay A.D."/>
            <person name="Moran D.A.P."/>
            <person name="Tomita M."/>
            <person name="Numata K."/>
            <person name="Arakawa K."/>
        </authorList>
    </citation>
    <scope>NUCLEOTIDE SEQUENCE</scope>
</reference>
<gene>
    <name evidence="2" type="ORF">TNCT_599821</name>
</gene>
<name>A0A8X6FS73_TRICU</name>
<evidence type="ECO:0000313" key="3">
    <source>
        <dbReference type="Proteomes" id="UP000887116"/>
    </source>
</evidence>